<feature type="compositionally biased region" description="Polar residues" evidence="6">
    <location>
        <begin position="311"/>
        <end position="321"/>
    </location>
</feature>
<comment type="caution">
    <text evidence="9">The sequence shown here is derived from an EMBL/GenBank/DDBJ whole genome shotgun (WGS) entry which is preliminary data.</text>
</comment>
<dbReference type="GO" id="GO:0016020">
    <property type="term" value="C:membrane"/>
    <property type="evidence" value="ECO:0007669"/>
    <property type="project" value="UniProtKB-SubCell"/>
</dbReference>
<dbReference type="EMBL" id="LTAN01000002">
    <property type="protein sequence ID" value="OBR13220.1"/>
    <property type="molecule type" value="Genomic_DNA"/>
</dbReference>
<evidence type="ECO:0000256" key="5">
    <source>
        <dbReference type="ARBA" id="ARBA00038359"/>
    </source>
</evidence>
<name>A0A1B7YME4_COLHI</name>
<proteinExistence type="inferred from homology"/>
<dbReference type="Proteomes" id="UP000092177">
    <property type="component" value="Chromosome 2"/>
</dbReference>
<dbReference type="InterPro" id="IPR052337">
    <property type="entry name" value="SAT4-like"/>
</dbReference>
<feature type="region of interest" description="Disordered" evidence="6">
    <location>
        <begin position="415"/>
        <end position="442"/>
    </location>
</feature>
<sequence length="442" mass="47764">MSDFTTEAFTLLGVAIGVIVLRTYARVKAVGIKHLQADDYLMLLVAVTYSAETALAYSVGAYWRGLANNGMTDEERRNLDPASEEFNIRVNGSKTQIAGWITYSCLVLWPAKAAMCTFYVRLTVSNAGSPSPLASVPRADTTQEGLHNYRKRIICGFVLIIVTWLAVFFSIIFSCHPIHKNWQIYPDPGNLCQPAISKINILVTVVLNVITDLYLLSIPIPMLWGAQLPLRKKLGLIVLFSGGIFVTMAGILRCVLIISNPVTGAQQAGSWAVRETFVAIVTTNIPMIFPLVRRWLTPIFGSITTTLSRGTNNRYGNSKRSNLPAPGSIKLGEVTDGGSSIGGSGARKKGRQPFSQYPITEFTLSGSEEHLNKSPPLPGVISKNVEIRVEESKRDISRSGTGSMESSMERGDAYFTVDVNGPSGGGGDTPKATRGARGTGGA</sequence>
<evidence type="ECO:0000256" key="3">
    <source>
        <dbReference type="ARBA" id="ARBA00022989"/>
    </source>
</evidence>
<evidence type="ECO:0000256" key="2">
    <source>
        <dbReference type="ARBA" id="ARBA00022692"/>
    </source>
</evidence>
<keyword evidence="3 7" id="KW-1133">Transmembrane helix</keyword>
<dbReference type="PANTHER" id="PTHR33048">
    <property type="entry name" value="PTH11-LIKE INTEGRAL MEMBRANE PROTEIN (AFU_ORTHOLOGUE AFUA_5G11245)"/>
    <property type="match status" value="1"/>
</dbReference>
<organism evidence="9 10">
    <name type="scientific">Colletotrichum higginsianum (strain IMI 349063)</name>
    <name type="common">Crucifer anthracnose fungus</name>
    <dbReference type="NCBI Taxonomy" id="759273"/>
    <lineage>
        <taxon>Eukaryota</taxon>
        <taxon>Fungi</taxon>
        <taxon>Dikarya</taxon>
        <taxon>Ascomycota</taxon>
        <taxon>Pezizomycotina</taxon>
        <taxon>Sordariomycetes</taxon>
        <taxon>Hypocreomycetidae</taxon>
        <taxon>Glomerellales</taxon>
        <taxon>Glomerellaceae</taxon>
        <taxon>Colletotrichum</taxon>
        <taxon>Colletotrichum destructivum species complex</taxon>
    </lineage>
</organism>
<evidence type="ECO:0000259" key="8">
    <source>
        <dbReference type="Pfam" id="PF20684"/>
    </source>
</evidence>
<protein>
    <submittedName>
        <fullName evidence="9">Kinesin-like protein</fullName>
    </submittedName>
</protein>
<evidence type="ECO:0000256" key="6">
    <source>
        <dbReference type="SAM" id="MobiDB-lite"/>
    </source>
</evidence>
<dbReference type="GeneID" id="28861028"/>
<evidence type="ECO:0000256" key="4">
    <source>
        <dbReference type="ARBA" id="ARBA00023136"/>
    </source>
</evidence>
<evidence type="ECO:0000313" key="10">
    <source>
        <dbReference type="Proteomes" id="UP000092177"/>
    </source>
</evidence>
<dbReference type="InterPro" id="IPR049326">
    <property type="entry name" value="Rhodopsin_dom_fungi"/>
</dbReference>
<feature type="transmembrane region" description="Helical" evidence="7">
    <location>
        <begin position="153"/>
        <end position="179"/>
    </location>
</feature>
<feature type="transmembrane region" description="Helical" evidence="7">
    <location>
        <begin position="236"/>
        <end position="259"/>
    </location>
</feature>
<evidence type="ECO:0000256" key="7">
    <source>
        <dbReference type="SAM" id="Phobius"/>
    </source>
</evidence>
<keyword evidence="4 7" id="KW-0472">Membrane</keyword>
<evidence type="ECO:0000313" key="9">
    <source>
        <dbReference type="EMBL" id="OBR13220.1"/>
    </source>
</evidence>
<keyword evidence="10" id="KW-1185">Reference proteome</keyword>
<keyword evidence="2 7" id="KW-0812">Transmembrane</keyword>
<dbReference type="OrthoDB" id="2988756at2759"/>
<gene>
    <name evidence="9" type="ORF">CH63R_01946</name>
</gene>
<dbReference type="PANTHER" id="PTHR33048:SF2">
    <property type="entry name" value="SRPK"/>
    <property type="match status" value="1"/>
</dbReference>
<dbReference type="RefSeq" id="XP_018161737.1">
    <property type="nucleotide sequence ID" value="XM_018296921.1"/>
</dbReference>
<dbReference type="VEuPathDB" id="FungiDB:CH63R_01946"/>
<evidence type="ECO:0000256" key="1">
    <source>
        <dbReference type="ARBA" id="ARBA00004141"/>
    </source>
</evidence>
<dbReference type="AlphaFoldDB" id="A0A1B7YME4"/>
<feature type="transmembrane region" description="Helical" evidence="7">
    <location>
        <begin position="199"/>
        <end position="224"/>
    </location>
</feature>
<feature type="transmembrane region" description="Helical" evidence="7">
    <location>
        <begin position="6"/>
        <end position="25"/>
    </location>
</feature>
<comment type="similarity">
    <text evidence="5">Belongs to the SAT4 family.</text>
</comment>
<feature type="transmembrane region" description="Helical" evidence="7">
    <location>
        <begin position="271"/>
        <end position="292"/>
    </location>
</feature>
<feature type="region of interest" description="Disordered" evidence="6">
    <location>
        <begin position="311"/>
        <end position="354"/>
    </location>
</feature>
<feature type="domain" description="Rhodopsin" evidence="8">
    <location>
        <begin position="21"/>
        <end position="294"/>
    </location>
</feature>
<reference evidence="10" key="1">
    <citation type="journal article" date="2017" name="BMC Genomics">
        <title>Gapless genome assembly of Colletotrichum higginsianum reveals chromosome structure and association of transposable elements with secondary metabolite gene clusters.</title>
        <authorList>
            <person name="Dallery J.-F."/>
            <person name="Lapalu N."/>
            <person name="Zampounis A."/>
            <person name="Pigne S."/>
            <person name="Luyten I."/>
            <person name="Amselem J."/>
            <person name="Wittenberg A.H.J."/>
            <person name="Zhou S."/>
            <person name="de Queiroz M.V."/>
            <person name="Robin G.P."/>
            <person name="Auger A."/>
            <person name="Hainaut M."/>
            <person name="Henrissat B."/>
            <person name="Kim K.-T."/>
            <person name="Lee Y.-H."/>
            <person name="Lespinet O."/>
            <person name="Schwartz D.C."/>
            <person name="Thon M.R."/>
            <person name="O'Connell R.J."/>
        </authorList>
    </citation>
    <scope>NUCLEOTIDE SEQUENCE [LARGE SCALE GENOMIC DNA]</scope>
    <source>
        <strain evidence="10">IMI 349063</strain>
    </source>
</reference>
<dbReference type="KEGG" id="chig:CH63R_01946"/>
<dbReference type="Pfam" id="PF20684">
    <property type="entry name" value="Fung_rhodopsin"/>
    <property type="match status" value="1"/>
</dbReference>
<accession>A0A1B7YME4</accession>
<comment type="subcellular location">
    <subcellularLocation>
        <location evidence="1">Membrane</location>
        <topology evidence="1">Multi-pass membrane protein</topology>
    </subcellularLocation>
</comment>